<reference evidence="3" key="1">
    <citation type="journal article" date="2014" name="Science">
        <title>The coffee genome provides insight into the convergent evolution of caffeine biosynthesis.</title>
        <authorList>
            <person name="Denoeud F."/>
            <person name="Carretero-Paulet L."/>
            <person name="Dereeper A."/>
            <person name="Droc G."/>
            <person name="Guyot R."/>
            <person name="Pietrella M."/>
            <person name="Zheng C."/>
            <person name="Alberti A."/>
            <person name="Anthony F."/>
            <person name="Aprea G."/>
            <person name="Aury J.M."/>
            <person name="Bento P."/>
            <person name="Bernard M."/>
            <person name="Bocs S."/>
            <person name="Campa C."/>
            <person name="Cenci A."/>
            <person name="Combes M.C."/>
            <person name="Crouzillat D."/>
            <person name="Da Silva C."/>
            <person name="Daddiego L."/>
            <person name="De Bellis F."/>
            <person name="Dussert S."/>
            <person name="Garsmeur O."/>
            <person name="Gayraud T."/>
            <person name="Guignon V."/>
            <person name="Jahn K."/>
            <person name="Jamilloux V."/>
            <person name="Joet T."/>
            <person name="Labadie K."/>
            <person name="Lan T."/>
            <person name="Leclercq J."/>
            <person name="Lepelley M."/>
            <person name="Leroy T."/>
            <person name="Li L.T."/>
            <person name="Librado P."/>
            <person name="Lopez L."/>
            <person name="Munoz A."/>
            <person name="Noel B."/>
            <person name="Pallavicini A."/>
            <person name="Perrotta G."/>
            <person name="Poncet V."/>
            <person name="Pot D."/>
            <person name="Priyono X."/>
            <person name="Rigoreau M."/>
            <person name="Rouard M."/>
            <person name="Rozas J."/>
            <person name="Tranchant-Dubreuil C."/>
            <person name="VanBuren R."/>
            <person name="Zhang Q."/>
            <person name="Andrade A.C."/>
            <person name="Argout X."/>
            <person name="Bertrand B."/>
            <person name="de Kochko A."/>
            <person name="Graziosi G."/>
            <person name="Henry R.J."/>
            <person name="Jayarama X."/>
            <person name="Ming R."/>
            <person name="Nagai C."/>
            <person name="Rounsley S."/>
            <person name="Sankoff D."/>
            <person name="Giuliano G."/>
            <person name="Albert V.A."/>
            <person name="Wincker P."/>
            <person name="Lashermes P."/>
        </authorList>
    </citation>
    <scope>NUCLEOTIDE SEQUENCE [LARGE SCALE GENOMIC DNA]</scope>
    <source>
        <strain evidence="3">cv. DH200-94</strain>
    </source>
</reference>
<dbReference type="STRING" id="49390.A0A068V309"/>
<organism evidence="2 3">
    <name type="scientific">Coffea canephora</name>
    <name type="common">Robusta coffee</name>
    <dbReference type="NCBI Taxonomy" id="49390"/>
    <lineage>
        <taxon>Eukaryota</taxon>
        <taxon>Viridiplantae</taxon>
        <taxon>Streptophyta</taxon>
        <taxon>Embryophyta</taxon>
        <taxon>Tracheophyta</taxon>
        <taxon>Spermatophyta</taxon>
        <taxon>Magnoliopsida</taxon>
        <taxon>eudicotyledons</taxon>
        <taxon>Gunneridae</taxon>
        <taxon>Pentapetalae</taxon>
        <taxon>asterids</taxon>
        <taxon>lamiids</taxon>
        <taxon>Gentianales</taxon>
        <taxon>Rubiaceae</taxon>
        <taxon>Ixoroideae</taxon>
        <taxon>Gardenieae complex</taxon>
        <taxon>Bertiereae - Coffeeae clade</taxon>
        <taxon>Coffeeae</taxon>
        <taxon>Coffea</taxon>
    </lineage>
</organism>
<name>A0A068V309_COFCA</name>
<dbReference type="AlphaFoldDB" id="A0A068V309"/>
<protein>
    <submittedName>
        <fullName evidence="2">Uncharacterized protein</fullName>
    </submittedName>
</protein>
<gene>
    <name evidence="2" type="ORF">GSCOC_T00042466001</name>
</gene>
<feature type="chain" id="PRO_5001658492" evidence="1">
    <location>
        <begin position="24"/>
        <end position="123"/>
    </location>
</feature>
<evidence type="ECO:0000256" key="1">
    <source>
        <dbReference type="SAM" id="SignalP"/>
    </source>
</evidence>
<dbReference type="InParanoid" id="A0A068V309"/>
<dbReference type="PANTHER" id="PTHR44083:SF48">
    <property type="entry name" value="TOPLESS-RELATED PROTEIN 4"/>
    <property type="match status" value="1"/>
</dbReference>
<feature type="signal peptide" evidence="1">
    <location>
        <begin position="1"/>
        <end position="23"/>
    </location>
</feature>
<dbReference type="Gramene" id="CDP14957">
    <property type="protein sequence ID" value="CDP14957"/>
    <property type="gene ID" value="GSCOC_T00042466001"/>
</dbReference>
<dbReference type="PhylomeDB" id="A0A068V309"/>
<dbReference type="Proteomes" id="UP000295252">
    <property type="component" value="Chromosome X"/>
</dbReference>
<proteinExistence type="predicted"/>
<keyword evidence="3" id="KW-1185">Reference proteome</keyword>
<dbReference type="PANTHER" id="PTHR44083">
    <property type="entry name" value="TOPLESS-RELATED PROTEIN 1-RELATED"/>
    <property type="match status" value="1"/>
</dbReference>
<accession>A0A068V309</accession>
<keyword evidence="1" id="KW-0732">Signal</keyword>
<dbReference type="SUPFAM" id="SSF101898">
    <property type="entry name" value="NHL repeat"/>
    <property type="match status" value="1"/>
</dbReference>
<dbReference type="InterPro" id="IPR027728">
    <property type="entry name" value="Topless_fam"/>
</dbReference>
<dbReference type="GO" id="GO:0006355">
    <property type="term" value="P:regulation of DNA-templated transcription"/>
    <property type="evidence" value="ECO:0007669"/>
    <property type="project" value="InterPro"/>
</dbReference>
<dbReference type="EMBL" id="HG739177">
    <property type="protein sequence ID" value="CDP14957.1"/>
    <property type="molecule type" value="Genomic_DNA"/>
</dbReference>
<dbReference type="OrthoDB" id="1850764at2759"/>
<evidence type="ECO:0000313" key="2">
    <source>
        <dbReference type="EMBL" id="CDP14957.1"/>
    </source>
</evidence>
<evidence type="ECO:0000313" key="3">
    <source>
        <dbReference type="Proteomes" id="UP000295252"/>
    </source>
</evidence>
<sequence length="123" mass="13669">MLNCLITFLTLLMFYSLLEESVAKTHKYGWWQWVPLESRSISTDATYSCDGNLLYASFRDGNIFLFTAAALELRCQISPSAYLPSNRSLHPLVIAAHPSEPGQFAVGLTDGGVYIVKPPVRTP</sequence>